<dbReference type="Gene3D" id="3.20.20.450">
    <property type="entry name" value="EAL domain"/>
    <property type="match status" value="1"/>
</dbReference>
<dbReference type="SUPFAM" id="SSF55785">
    <property type="entry name" value="PYP-like sensor domain (PAS domain)"/>
    <property type="match status" value="1"/>
</dbReference>
<dbReference type="InterPro" id="IPR035965">
    <property type="entry name" value="PAS-like_dom_sf"/>
</dbReference>
<dbReference type="KEGG" id="tcl:Tchl_1659"/>
<dbReference type="SMART" id="SM00086">
    <property type="entry name" value="PAC"/>
    <property type="match status" value="1"/>
</dbReference>
<dbReference type="InterPro" id="IPR000160">
    <property type="entry name" value="GGDEF_dom"/>
</dbReference>
<dbReference type="InterPro" id="IPR013655">
    <property type="entry name" value="PAS_fold_3"/>
</dbReference>
<dbReference type="AlphaFoldDB" id="A0A1H5WRN4"/>
<dbReference type="PANTHER" id="PTHR44757">
    <property type="entry name" value="DIGUANYLATE CYCLASE DGCP"/>
    <property type="match status" value="1"/>
</dbReference>
<dbReference type="Proteomes" id="UP000185739">
    <property type="component" value="Chromosome"/>
</dbReference>
<accession>A0A1H5WRN4</accession>
<dbReference type="PROSITE" id="PS50885">
    <property type="entry name" value="HAMP"/>
    <property type="match status" value="1"/>
</dbReference>
<dbReference type="PROSITE" id="PS50113">
    <property type="entry name" value="PAC"/>
    <property type="match status" value="1"/>
</dbReference>
<gene>
    <name evidence="1" type="ORF">Tchl_1659</name>
</gene>
<evidence type="ECO:0000313" key="1">
    <source>
        <dbReference type="EMBL" id="APR04517.1"/>
    </source>
</evidence>
<dbReference type="GO" id="GO:0007165">
    <property type="term" value="P:signal transduction"/>
    <property type="evidence" value="ECO:0007669"/>
    <property type="project" value="InterPro"/>
</dbReference>
<dbReference type="PANTHER" id="PTHR44757:SF2">
    <property type="entry name" value="BIOFILM ARCHITECTURE MAINTENANCE PROTEIN MBAA"/>
    <property type="match status" value="1"/>
</dbReference>
<dbReference type="InterPro" id="IPR003660">
    <property type="entry name" value="HAMP_dom"/>
</dbReference>
<dbReference type="InterPro" id="IPR001633">
    <property type="entry name" value="EAL_dom"/>
</dbReference>
<dbReference type="PROSITE" id="PS50112">
    <property type="entry name" value="PAS"/>
    <property type="match status" value="1"/>
</dbReference>
<dbReference type="SUPFAM" id="SSF55073">
    <property type="entry name" value="Nucleotide cyclase"/>
    <property type="match status" value="1"/>
</dbReference>
<dbReference type="InterPro" id="IPR035919">
    <property type="entry name" value="EAL_sf"/>
</dbReference>
<dbReference type="Gene3D" id="3.30.70.270">
    <property type="match status" value="1"/>
</dbReference>
<protein>
    <submittedName>
        <fullName evidence="1">Diguanylate cyclase</fullName>
    </submittedName>
</protein>
<dbReference type="Pfam" id="PF00990">
    <property type="entry name" value="GGDEF"/>
    <property type="match status" value="1"/>
</dbReference>
<dbReference type="PROSITE" id="PS50883">
    <property type="entry name" value="EAL"/>
    <property type="match status" value="1"/>
</dbReference>
<dbReference type="SMART" id="SM00091">
    <property type="entry name" value="PAS"/>
    <property type="match status" value="1"/>
</dbReference>
<sequence length="815" mass="90364">MHIPFRHSSIRFRLLLASTVVQVVLLSVLLANSVRLMNNALSASLDTTITQNASMLLAMATAYGEQQNYGELQDVLGELLTDSGEGLIYVRIAAPGDRLLVHSGLPYMTHLPEPDEMRQGFLERLRADDLIHVRRPLLLPKNEVGFLQFGISISVLTEARRAIMEQGLLIALAEVALTFILLSAIGYLLTHNLRSLLAGSRAIADGRLDHRVSVRGDDEFAVIARHFNIMAATLQHRVSELQHTASCLKSSEERYAMALHGANDGLWDWDITARSAYFSDRFCQILDLSPGAMPSQPEAFLELLHPDELTRYRERMAEHLKGLSAQFMLEHRIRLPDGRYRWVLTRGVARRGADGKANRMAGSLGDIDVRKRAEQQLLHDALHDGLTGLPNRALFIEHVDRALAQRLRGNSHPLAVLAINIERFSLVNDSYGHAVGDELLRRAAEHITLRMRAGDVCARVGGDQFALLLNGVGDSSEALRIAERLTTLPAFAPTSTERIVHPHCRIGIALTADGREGAEALLRDADNALHKARRSETAAVEFFHSSMHTQAVRTLQIEADLRWALAHGGLAVHYQPIVSLADGRTRSFEALVRWPHPNHGLLSPAEFIPLAETLDLIHDLGMVVLQIVCEDVRDWQRRLGPAAVPRVSVNLSARQLARPQLVHELLTAIDRSGIARPAIRFEVTESLLAHPEGPARQTLHALRAAGIEIMIDDFGTGHSTLSYLHTIPCDQIKLDGSFVRSLTEDSRLLAIVRHSIDLSHDLGMKVVAEGIESEAQRGILRELGCDYGQGYLFSRAQDRALTFQRLQQEFGEIPA</sequence>
<dbReference type="CDD" id="cd06225">
    <property type="entry name" value="HAMP"/>
    <property type="match status" value="1"/>
</dbReference>
<dbReference type="CDD" id="cd01948">
    <property type="entry name" value="EAL"/>
    <property type="match status" value="1"/>
</dbReference>
<dbReference type="Pfam" id="PF00672">
    <property type="entry name" value="HAMP"/>
    <property type="match status" value="1"/>
</dbReference>
<keyword evidence="2" id="KW-1185">Reference proteome</keyword>
<organism evidence="1 2">
    <name type="scientific">Thauera chlorobenzoica</name>
    <dbReference type="NCBI Taxonomy" id="96773"/>
    <lineage>
        <taxon>Bacteria</taxon>
        <taxon>Pseudomonadati</taxon>
        <taxon>Pseudomonadota</taxon>
        <taxon>Betaproteobacteria</taxon>
        <taxon>Rhodocyclales</taxon>
        <taxon>Zoogloeaceae</taxon>
        <taxon>Thauera</taxon>
    </lineage>
</organism>
<name>A0A1H5WRN4_9RHOO</name>
<dbReference type="CDD" id="cd01949">
    <property type="entry name" value="GGDEF"/>
    <property type="match status" value="1"/>
</dbReference>
<dbReference type="GO" id="GO:0016020">
    <property type="term" value="C:membrane"/>
    <property type="evidence" value="ECO:0007669"/>
    <property type="project" value="InterPro"/>
</dbReference>
<dbReference type="STRING" id="96773.Tchl_1659"/>
<dbReference type="SMART" id="SM00267">
    <property type="entry name" value="GGDEF"/>
    <property type="match status" value="1"/>
</dbReference>
<evidence type="ECO:0000313" key="2">
    <source>
        <dbReference type="Proteomes" id="UP000185739"/>
    </source>
</evidence>
<dbReference type="InterPro" id="IPR029787">
    <property type="entry name" value="Nucleotide_cyclase"/>
</dbReference>
<dbReference type="PROSITE" id="PS50887">
    <property type="entry name" value="GGDEF"/>
    <property type="match status" value="1"/>
</dbReference>
<dbReference type="SUPFAM" id="SSF158472">
    <property type="entry name" value="HAMP domain-like"/>
    <property type="match status" value="1"/>
</dbReference>
<dbReference type="SMART" id="SM00052">
    <property type="entry name" value="EAL"/>
    <property type="match status" value="1"/>
</dbReference>
<dbReference type="Pfam" id="PF08447">
    <property type="entry name" value="PAS_3"/>
    <property type="match status" value="1"/>
</dbReference>
<proteinExistence type="predicted"/>
<dbReference type="Gene3D" id="6.10.340.10">
    <property type="match status" value="1"/>
</dbReference>
<dbReference type="InterPro" id="IPR043128">
    <property type="entry name" value="Rev_trsase/Diguanyl_cyclase"/>
</dbReference>
<dbReference type="Pfam" id="PF00563">
    <property type="entry name" value="EAL"/>
    <property type="match status" value="1"/>
</dbReference>
<dbReference type="OrthoDB" id="9813903at2"/>
<dbReference type="RefSeq" id="WP_075147989.1">
    <property type="nucleotide sequence ID" value="NZ_CP018839.1"/>
</dbReference>
<dbReference type="InterPro" id="IPR000014">
    <property type="entry name" value="PAS"/>
</dbReference>
<reference evidence="1 2" key="1">
    <citation type="submission" date="2016-12" db="EMBL/GenBank/DDBJ databases">
        <title>Complete genome sequence of Thauera chlorobenzoica, a Betaproteobacterium degrading haloaromatics anaerobically to CO2 and halides.</title>
        <authorList>
            <person name="Goris T."/>
            <person name="Mergelsberg M."/>
            <person name="Boll M."/>
        </authorList>
    </citation>
    <scope>NUCLEOTIDE SEQUENCE [LARGE SCALE GENOMIC DNA]</scope>
    <source>
        <strain evidence="1 2">3CB1</strain>
    </source>
</reference>
<dbReference type="SUPFAM" id="SSF141868">
    <property type="entry name" value="EAL domain-like"/>
    <property type="match status" value="1"/>
</dbReference>
<dbReference type="EMBL" id="CP018839">
    <property type="protein sequence ID" value="APR04517.1"/>
    <property type="molecule type" value="Genomic_DNA"/>
</dbReference>
<dbReference type="InterPro" id="IPR001610">
    <property type="entry name" value="PAC"/>
</dbReference>
<dbReference type="Gene3D" id="3.30.450.20">
    <property type="entry name" value="PAS domain"/>
    <property type="match status" value="1"/>
</dbReference>
<dbReference type="InterPro" id="IPR000700">
    <property type="entry name" value="PAS-assoc_C"/>
</dbReference>
<dbReference type="CDD" id="cd00130">
    <property type="entry name" value="PAS"/>
    <property type="match status" value="1"/>
</dbReference>
<dbReference type="NCBIfam" id="TIGR00254">
    <property type="entry name" value="GGDEF"/>
    <property type="match status" value="1"/>
</dbReference>
<dbReference type="NCBIfam" id="TIGR00229">
    <property type="entry name" value="sensory_box"/>
    <property type="match status" value="1"/>
</dbReference>
<dbReference type="SMART" id="SM00304">
    <property type="entry name" value="HAMP"/>
    <property type="match status" value="1"/>
</dbReference>
<dbReference type="InterPro" id="IPR052155">
    <property type="entry name" value="Biofilm_reg_signaling"/>
</dbReference>